<accession>F4GFF0</accession>
<dbReference type="HOGENOM" id="CLU_1665724_0_0_4"/>
<dbReference type="SUPFAM" id="SSF54637">
    <property type="entry name" value="Thioesterase/thiol ester dehydrase-isomerase"/>
    <property type="match status" value="1"/>
</dbReference>
<organism evidence="1 2">
    <name type="scientific">Alicycliphilus denitrificans (strain DSM 14773 / CIP 107495 / K601)</name>
    <dbReference type="NCBI Taxonomy" id="596154"/>
    <lineage>
        <taxon>Bacteria</taxon>
        <taxon>Pseudomonadati</taxon>
        <taxon>Pseudomonadota</taxon>
        <taxon>Betaproteobacteria</taxon>
        <taxon>Burkholderiales</taxon>
        <taxon>Comamonadaceae</taxon>
        <taxon>Alicycliphilus</taxon>
    </lineage>
</organism>
<name>F4GFF0_ALIDK</name>
<dbReference type="AlphaFoldDB" id="F4GFF0"/>
<evidence type="ECO:0000313" key="1">
    <source>
        <dbReference type="EMBL" id="AEB83882.1"/>
    </source>
</evidence>
<evidence type="ECO:0000313" key="2">
    <source>
        <dbReference type="Proteomes" id="UP000007938"/>
    </source>
</evidence>
<dbReference type="Proteomes" id="UP000007938">
    <property type="component" value="Chromosome"/>
</dbReference>
<dbReference type="EMBL" id="CP002657">
    <property type="protein sequence ID" value="AEB83882.1"/>
    <property type="molecule type" value="Genomic_DNA"/>
</dbReference>
<dbReference type="STRING" id="596154.Alide2_1484"/>
<dbReference type="OrthoDB" id="7597365at2"/>
<keyword evidence="2" id="KW-1185">Reference proteome</keyword>
<dbReference type="InterPro" id="IPR029069">
    <property type="entry name" value="HotDog_dom_sf"/>
</dbReference>
<dbReference type="eggNOG" id="COG0824">
    <property type="taxonomic scope" value="Bacteria"/>
</dbReference>
<dbReference type="Pfam" id="PF13279">
    <property type="entry name" value="4HBT_2"/>
    <property type="match status" value="1"/>
</dbReference>
<dbReference type="Gene3D" id="3.10.129.10">
    <property type="entry name" value="Hotdog Thioesterase"/>
    <property type="match status" value="1"/>
</dbReference>
<dbReference type="KEGG" id="adk:Alide2_1484"/>
<reference evidence="1 2" key="1">
    <citation type="journal article" date="2011" name="J. Bacteriol.">
        <title>Genome Sequences of Alicycliphilus denitrificans Strains BC and K601T.</title>
        <authorList>
            <person name="Oosterkamp M.J."/>
            <person name="Veuskens T."/>
            <person name="Plugge C.M."/>
            <person name="Langenhoff A.A."/>
            <person name="Gerritse J."/>
            <person name="van Berkel W.J."/>
            <person name="Pieper D.H."/>
            <person name="Junca H."/>
            <person name="Goodwin L.A."/>
            <person name="Daligault H.E."/>
            <person name="Bruce D.C."/>
            <person name="Detter J.C."/>
            <person name="Tapia R."/>
            <person name="Han C.S."/>
            <person name="Land M.L."/>
            <person name="Hauser L.J."/>
            <person name="Smidt H."/>
            <person name="Stams A.J."/>
        </authorList>
    </citation>
    <scope>NUCLEOTIDE SEQUENCE [LARGE SCALE GENOMIC DNA]</scope>
    <source>
        <strain evidence="2">DSM 14773 / CIP 107495 / K601</strain>
    </source>
</reference>
<dbReference type="RefSeq" id="WP_013721705.1">
    <property type="nucleotide sequence ID" value="NC_015422.1"/>
</dbReference>
<protein>
    <submittedName>
        <fullName evidence="1">Uncharacterized protein</fullName>
    </submittedName>
</protein>
<gene>
    <name evidence="1" type="ordered locus">Alide2_1484</name>
</gene>
<sequence length="158" mass="16989">MRPNGHWNTRFYTRAFPYASETVALLGGNGNPGAATIGSRHIRFQHASYDHHVSLGYSPQFIAQTGVGRMVVEMRTTWLGQASAGMGIRSNSWLVHAQGKSFSTAHRLETLSGTPIALVELCLVAVDMQSRRATPVPDFLPAQARAGANTPENIAGSA</sequence>
<reference evidence="1 2" key="2">
    <citation type="submission" date="2011-04" db="EMBL/GenBank/DDBJ databases">
        <title>Complete sequence of chromosome of Alicycliphilus denitrificans K601.</title>
        <authorList>
            <consortium name="US DOE Joint Genome Institute"/>
            <person name="Lucas S."/>
            <person name="Han J."/>
            <person name="Lapidus A."/>
            <person name="Cheng J.-F."/>
            <person name="Goodwin L."/>
            <person name="Pitluck S."/>
            <person name="Peters L."/>
            <person name="Zeytun A."/>
            <person name="Detter J.C."/>
            <person name="Han C."/>
            <person name="Tapia R."/>
            <person name="Land M."/>
            <person name="Hauser L."/>
            <person name="Kyrpides N."/>
            <person name="Ivanova N."/>
            <person name="Mikhailova N."/>
            <person name="Pagani I."/>
            <person name="Oosterkamp M."/>
            <person name="Pieper D."/>
            <person name="van Berkel W."/>
            <person name="Langenhoff A."/>
            <person name="Smidt H."/>
            <person name="Stams A."/>
            <person name="Woyke T."/>
        </authorList>
    </citation>
    <scope>NUCLEOTIDE SEQUENCE [LARGE SCALE GENOMIC DNA]</scope>
    <source>
        <strain evidence="2">DSM 14773 / CIP 107495 / K601</strain>
    </source>
</reference>
<proteinExistence type="predicted"/>